<proteinExistence type="predicted"/>
<reference evidence="2 3" key="1">
    <citation type="journal article" date="2015" name="Genome Biol.">
        <title>Comparative genomics of Steinernema reveals deeply conserved gene regulatory networks.</title>
        <authorList>
            <person name="Dillman A.R."/>
            <person name="Macchietto M."/>
            <person name="Porter C.F."/>
            <person name="Rogers A."/>
            <person name="Williams B."/>
            <person name="Antoshechkin I."/>
            <person name="Lee M.M."/>
            <person name="Goodwin Z."/>
            <person name="Lu X."/>
            <person name="Lewis E.E."/>
            <person name="Goodrich-Blair H."/>
            <person name="Stock S.P."/>
            <person name="Adams B.J."/>
            <person name="Sternberg P.W."/>
            <person name="Mortazavi A."/>
        </authorList>
    </citation>
    <scope>NUCLEOTIDE SEQUENCE [LARGE SCALE GENOMIC DNA]</scope>
    <source>
        <strain evidence="2 3">ALL</strain>
    </source>
</reference>
<dbReference type="EMBL" id="AZBU02000002">
    <property type="protein sequence ID" value="TKR96606.1"/>
    <property type="molecule type" value="Genomic_DNA"/>
</dbReference>
<evidence type="ECO:0000313" key="2">
    <source>
        <dbReference type="EMBL" id="TKR96606.1"/>
    </source>
</evidence>
<keyword evidence="1" id="KW-0812">Transmembrane</keyword>
<dbReference type="Proteomes" id="UP000298663">
    <property type="component" value="Unassembled WGS sequence"/>
</dbReference>
<keyword evidence="1" id="KW-0472">Membrane</keyword>
<name>A0A4U5PJF6_STECR</name>
<reference evidence="2 3" key="2">
    <citation type="journal article" date="2019" name="G3 (Bethesda)">
        <title>Hybrid Assembly of the Genome of the Entomopathogenic Nematode Steinernema carpocapsae Identifies the X-Chromosome.</title>
        <authorList>
            <person name="Serra L."/>
            <person name="Macchietto M."/>
            <person name="Macias-Munoz A."/>
            <person name="McGill C.J."/>
            <person name="Rodriguez I.M."/>
            <person name="Rodriguez B."/>
            <person name="Murad R."/>
            <person name="Mortazavi A."/>
        </authorList>
    </citation>
    <scope>NUCLEOTIDE SEQUENCE [LARGE SCALE GENOMIC DNA]</scope>
    <source>
        <strain evidence="2 3">ALL</strain>
    </source>
</reference>
<accession>A0A4U5PJF6</accession>
<sequence length="150" mass="17066">MLSTSTENLSFNSQSPFLLEGLQLTREEWFENLREKCLNAYHKAWLVRLVFFVLITISLIVSISALSRSASNDQAAIHRSGPPKTSIRTNAVISIKPEEERSVYNHCVRKQAYQKKGALGDTFDDLVLTDCRGKYSYLCKKKVGSFTRSR</sequence>
<organism evidence="2 3">
    <name type="scientific">Steinernema carpocapsae</name>
    <name type="common">Entomopathogenic nematode</name>
    <dbReference type="NCBI Taxonomy" id="34508"/>
    <lineage>
        <taxon>Eukaryota</taxon>
        <taxon>Metazoa</taxon>
        <taxon>Ecdysozoa</taxon>
        <taxon>Nematoda</taxon>
        <taxon>Chromadorea</taxon>
        <taxon>Rhabditida</taxon>
        <taxon>Tylenchina</taxon>
        <taxon>Panagrolaimomorpha</taxon>
        <taxon>Strongyloidoidea</taxon>
        <taxon>Steinernematidae</taxon>
        <taxon>Steinernema</taxon>
    </lineage>
</organism>
<keyword evidence="3" id="KW-1185">Reference proteome</keyword>
<evidence type="ECO:0000313" key="3">
    <source>
        <dbReference type="Proteomes" id="UP000298663"/>
    </source>
</evidence>
<evidence type="ECO:0000256" key="1">
    <source>
        <dbReference type="SAM" id="Phobius"/>
    </source>
</evidence>
<protein>
    <submittedName>
        <fullName evidence="2">Uncharacterized protein</fullName>
    </submittedName>
</protein>
<dbReference type="AlphaFoldDB" id="A0A4U5PJF6"/>
<feature type="transmembrane region" description="Helical" evidence="1">
    <location>
        <begin position="45"/>
        <end position="66"/>
    </location>
</feature>
<gene>
    <name evidence="2" type="ORF">L596_010604</name>
</gene>
<comment type="caution">
    <text evidence="2">The sequence shown here is derived from an EMBL/GenBank/DDBJ whole genome shotgun (WGS) entry which is preliminary data.</text>
</comment>
<keyword evidence="1" id="KW-1133">Transmembrane helix</keyword>